<dbReference type="CDD" id="cd00200">
    <property type="entry name" value="WD40"/>
    <property type="match status" value="1"/>
</dbReference>
<accession>A0A1B8GE44</accession>
<dbReference type="PANTHER" id="PTHR44090:SF1">
    <property type="entry name" value="SUPERKILLER COMPLEX PROTEIN 8"/>
    <property type="match status" value="1"/>
</dbReference>
<organism evidence="4 5">
    <name type="scientific">Pseudogymnoascus verrucosus</name>
    <dbReference type="NCBI Taxonomy" id="342668"/>
    <lineage>
        <taxon>Eukaryota</taxon>
        <taxon>Fungi</taxon>
        <taxon>Dikarya</taxon>
        <taxon>Ascomycota</taxon>
        <taxon>Pezizomycotina</taxon>
        <taxon>Leotiomycetes</taxon>
        <taxon>Thelebolales</taxon>
        <taxon>Thelebolaceae</taxon>
        <taxon>Pseudogymnoascus</taxon>
    </lineage>
</organism>
<dbReference type="SUPFAM" id="SSF50978">
    <property type="entry name" value="WD40 repeat-like"/>
    <property type="match status" value="1"/>
</dbReference>
<dbReference type="GeneID" id="28840390"/>
<evidence type="ECO:0000313" key="5">
    <source>
        <dbReference type="Proteomes" id="UP000091956"/>
    </source>
</evidence>
<feature type="repeat" description="WD" evidence="3">
    <location>
        <begin position="232"/>
        <end position="273"/>
    </location>
</feature>
<dbReference type="InterPro" id="IPR051510">
    <property type="entry name" value="SKI8"/>
</dbReference>
<dbReference type="InterPro" id="IPR001680">
    <property type="entry name" value="WD40_rpt"/>
</dbReference>
<dbReference type="OrthoDB" id="10251741at2759"/>
<evidence type="ECO:0000256" key="1">
    <source>
        <dbReference type="ARBA" id="ARBA00022574"/>
    </source>
</evidence>
<dbReference type="PANTHER" id="PTHR44090">
    <property type="entry name" value="WD REPEAT-CONTAINING PROTEIN 61"/>
    <property type="match status" value="1"/>
</dbReference>
<dbReference type="PROSITE" id="PS00678">
    <property type="entry name" value="WD_REPEATS_1"/>
    <property type="match status" value="1"/>
</dbReference>
<protein>
    <submittedName>
        <fullName evidence="4">Superkiller</fullName>
    </submittedName>
</protein>
<dbReference type="Proteomes" id="UP000091956">
    <property type="component" value="Unassembled WGS sequence"/>
</dbReference>
<dbReference type="InterPro" id="IPR019775">
    <property type="entry name" value="WD40_repeat_CS"/>
</dbReference>
<evidence type="ECO:0000256" key="2">
    <source>
        <dbReference type="ARBA" id="ARBA00022737"/>
    </source>
</evidence>
<evidence type="ECO:0000256" key="3">
    <source>
        <dbReference type="PROSITE-ProRule" id="PRU00221"/>
    </source>
</evidence>
<name>A0A1B8GE44_9PEZI</name>
<dbReference type="SMART" id="SM00320">
    <property type="entry name" value="WD40"/>
    <property type="match status" value="7"/>
</dbReference>
<dbReference type="Gene3D" id="2.130.10.10">
    <property type="entry name" value="YVTN repeat-like/Quinoprotein amine dehydrogenase"/>
    <property type="match status" value="1"/>
</dbReference>
<dbReference type="GO" id="GO:0032991">
    <property type="term" value="C:protein-containing complex"/>
    <property type="evidence" value="ECO:0007669"/>
    <property type="project" value="UniProtKB-ARBA"/>
</dbReference>
<dbReference type="Pfam" id="PF00400">
    <property type="entry name" value="WD40"/>
    <property type="match status" value="3"/>
</dbReference>
<dbReference type="STRING" id="342668.A0A1B8GE44"/>
<reference evidence="5" key="2">
    <citation type="journal article" date="2018" name="Nat. Commun.">
        <title>Extreme sensitivity to ultraviolet light in the fungal pathogen causing white-nose syndrome of bats.</title>
        <authorList>
            <person name="Palmer J.M."/>
            <person name="Drees K.P."/>
            <person name="Foster J.T."/>
            <person name="Lindner D.L."/>
        </authorList>
    </citation>
    <scope>NUCLEOTIDE SEQUENCE [LARGE SCALE GENOMIC DNA]</scope>
    <source>
        <strain evidence="5">UAMH 10579</strain>
    </source>
</reference>
<dbReference type="PROSITE" id="PS50294">
    <property type="entry name" value="WD_REPEATS_REGION"/>
    <property type="match status" value="1"/>
</dbReference>
<proteinExistence type="predicted"/>
<feature type="repeat" description="WD" evidence="3">
    <location>
        <begin position="110"/>
        <end position="144"/>
    </location>
</feature>
<sequence>MSKQYLTTHTIDDAHPTDIFAVAVTPTQLLSASGSSTIKIYSTASPDIPLVQSLSGAHPVGCHHITTSRSGTVAASAGFGGELKIWTIDPESEQWSLQAAIEDGNGAGEVWALALSADGRFLASTTIDGRINVWDISTPKAEKKVREYETKGSFGLCVDMSRDGKYTASGHENGAVYVFDNDTGRMMYSMPGLVKPVRTVAFSPAGSRLAAAGDSKIIALYDVQHGEQVANLTGHAAWVFSVDWSDTGEYLLSGSFNGKAKVWSVELRTCVATHSETEKALWSVKWLPKTAKSEAFATAGANRSISFYREATGG</sequence>
<feature type="repeat" description="WD" evidence="3">
    <location>
        <begin position="190"/>
        <end position="231"/>
    </location>
</feature>
<dbReference type="InterPro" id="IPR015943">
    <property type="entry name" value="WD40/YVTN_repeat-like_dom_sf"/>
</dbReference>
<dbReference type="GO" id="GO:0005634">
    <property type="term" value="C:nucleus"/>
    <property type="evidence" value="ECO:0007669"/>
    <property type="project" value="TreeGrafter"/>
</dbReference>
<keyword evidence="1 3" id="KW-0853">WD repeat</keyword>
<reference evidence="4 5" key="1">
    <citation type="submission" date="2016-03" db="EMBL/GenBank/DDBJ databases">
        <title>Comparative genomics of Pseudogymnoascus destructans, the fungus causing white-nose syndrome of bats.</title>
        <authorList>
            <person name="Palmer J.M."/>
            <person name="Drees K.P."/>
            <person name="Foster J.T."/>
            <person name="Lindner D.L."/>
        </authorList>
    </citation>
    <scope>NUCLEOTIDE SEQUENCE [LARGE SCALE GENOMIC DNA]</scope>
    <source>
        <strain evidence="4 5">UAMH 10579</strain>
    </source>
</reference>
<dbReference type="AlphaFoldDB" id="A0A1B8GE44"/>
<evidence type="ECO:0000313" key="4">
    <source>
        <dbReference type="EMBL" id="OBT94097.1"/>
    </source>
</evidence>
<keyword evidence="2" id="KW-0677">Repeat</keyword>
<keyword evidence="5" id="KW-1185">Reference proteome</keyword>
<dbReference type="PROSITE" id="PS50082">
    <property type="entry name" value="WD_REPEATS_2"/>
    <property type="match status" value="3"/>
</dbReference>
<dbReference type="EMBL" id="KV460246">
    <property type="protein sequence ID" value="OBT94097.1"/>
    <property type="molecule type" value="Genomic_DNA"/>
</dbReference>
<dbReference type="RefSeq" id="XP_018127830.1">
    <property type="nucleotide sequence ID" value="XM_018276440.2"/>
</dbReference>
<gene>
    <name evidence="4" type="primary">SKI8</name>
    <name evidence="4" type="ORF">VE01_07004</name>
</gene>
<dbReference type="InterPro" id="IPR036322">
    <property type="entry name" value="WD40_repeat_dom_sf"/>
</dbReference>